<dbReference type="AlphaFoldDB" id="A0A8B6DAG1"/>
<gene>
    <name evidence="2" type="ORF">MGAL_10B013413</name>
</gene>
<evidence type="ECO:0000256" key="1">
    <source>
        <dbReference type="SAM" id="MobiDB-lite"/>
    </source>
</evidence>
<dbReference type="OrthoDB" id="6200690at2759"/>
<dbReference type="EMBL" id="UYJE01003085">
    <property type="protein sequence ID" value="VDI16435.1"/>
    <property type="molecule type" value="Genomic_DNA"/>
</dbReference>
<feature type="compositionally biased region" description="Low complexity" evidence="1">
    <location>
        <begin position="365"/>
        <end position="374"/>
    </location>
</feature>
<feature type="compositionally biased region" description="Basic and acidic residues" evidence="1">
    <location>
        <begin position="253"/>
        <end position="263"/>
    </location>
</feature>
<organism evidence="2 3">
    <name type="scientific">Mytilus galloprovincialis</name>
    <name type="common">Mediterranean mussel</name>
    <dbReference type="NCBI Taxonomy" id="29158"/>
    <lineage>
        <taxon>Eukaryota</taxon>
        <taxon>Metazoa</taxon>
        <taxon>Spiralia</taxon>
        <taxon>Lophotrochozoa</taxon>
        <taxon>Mollusca</taxon>
        <taxon>Bivalvia</taxon>
        <taxon>Autobranchia</taxon>
        <taxon>Pteriomorphia</taxon>
        <taxon>Mytilida</taxon>
        <taxon>Mytiloidea</taxon>
        <taxon>Mytilidae</taxon>
        <taxon>Mytilinae</taxon>
        <taxon>Mytilus</taxon>
    </lineage>
</organism>
<protein>
    <submittedName>
        <fullName evidence="2">Uncharacterized protein</fullName>
    </submittedName>
</protein>
<reference evidence="2" key="1">
    <citation type="submission" date="2018-11" db="EMBL/GenBank/DDBJ databases">
        <authorList>
            <person name="Alioto T."/>
            <person name="Alioto T."/>
        </authorList>
    </citation>
    <scope>NUCLEOTIDE SEQUENCE</scope>
</reference>
<feature type="region of interest" description="Disordered" evidence="1">
    <location>
        <begin position="206"/>
        <end position="297"/>
    </location>
</feature>
<feature type="compositionally biased region" description="Basic and acidic residues" evidence="1">
    <location>
        <begin position="354"/>
        <end position="363"/>
    </location>
</feature>
<feature type="region of interest" description="Disordered" evidence="1">
    <location>
        <begin position="344"/>
        <end position="374"/>
    </location>
</feature>
<feature type="compositionally biased region" description="Polar residues" evidence="1">
    <location>
        <begin position="220"/>
        <end position="234"/>
    </location>
</feature>
<sequence>MRTQDVLLIGCICVGISYTRLVKKLPSRDSWEHFDSESWESSDFDSFESSDSNISGRSANINHRTSDLTSRRNVGSDIWESSDSEISDSSDSNNLKKHAYHSYDSNDKSDKDDSDFWNWNSKEESNEVRKNSVTSDLYDSGSWEDSDSDTSDWKQVTDGSRQAIKGDKRKDNSSKSDSIDSDNYDSDEDKKLNVLKIGSRKRWSDQRLSRDSKFGETESVETPFSTKHTIIKQQSNRKGKFRDDESFDMDSDVSARRNDRTDRMVTQNGMKRNRGDKGKNRFYWNSESSDDEGDVSDIWGKHTTLKQWSESDNEDDSFEWDSDSDVWTKPNKIRWYNNVHSVDNNRYGLGSDSGNKKSDERVGVDNNNDKSNNQLNLVTNQESNEENREIEDNNLNHQLNPIISKEPNEGNMEISNHNSNRGVINIVLPHLNIPKRKGGNFFGNKKLNLFEKEIEERGNDKRQLIRKQPNFIHSTHNNAFVRVSNLGKYMFPNLVRNDEEENEIEND</sequence>
<evidence type="ECO:0000313" key="2">
    <source>
        <dbReference type="EMBL" id="VDI16435.1"/>
    </source>
</evidence>
<feature type="compositionally biased region" description="Basic and acidic residues" evidence="1">
    <location>
        <begin position="206"/>
        <end position="216"/>
    </location>
</feature>
<feature type="compositionally biased region" description="Basic and acidic residues" evidence="1">
    <location>
        <begin position="164"/>
        <end position="178"/>
    </location>
</feature>
<keyword evidence="3" id="KW-1185">Reference proteome</keyword>
<evidence type="ECO:0000313" key="3">
    <source>
        <dbReference type="Proteomes" id="UP000596742"/>
    </source>
</evidence>
<feature type="region of interest" description="Disordered" evidence="1">
    <location>
        <begin position="41"/>
        <end position="61"/>
    </location>
</feature>
<name>A0A8B6DAG1_MYTGA</name>
<proteinExistence type="predicted"/>
<dbReference type="Proteomes" id="UP000596742">
    <property type="component" value="Unassembled WGS sequence"/>
</dbReference>
<comment type="caution">
    <text evidence="2">The sequence shown here is derived from an EMBL/GenBank/DDBJ whole genome shotgun (WGS) entry which is preliminary data.</text>
</comment>
<feature type="region of interest" description="Disordered" evidence="1">
    <location>
        <begin position="128"/>
        <end position="187"/>
    </location>
</feature>
<accession>A0A8B6DAG1</accession>